<dbReference type="Gene3D" id="3.30.760.10">
    <property type="entry name" value="RNA Cap, Translation Initiation Factor Eif4e"/>
    <property type="match status" value="1"/>
</dbReference>
<gene>
    <name evidence="3" type="ORF">FIBRA_01212</name>
</gene>
<dbReference type="InterPro" id="IPR015034">
    <property type="entry name" value="Bles03"/>
</dbReference>
<dbReference type="InParanoid" id="J4HSY3"/>
<feature type="compositionally biased region" description="Acidic residues" evidence="2">
    <location>
        <begin position="483"/>
        <end position="493"/>
    </location>
</feature>
<reference evidence="3 4" key="1">
    <citation type="journal article" date="2012" name="Appl. Environ. Microbiol.">
        <title>Short-read sequencing for genomic analysis of the brown rot fungus Fibroporia radiculosa.</title>
        <authorList>
            <person name="Tang J.D."/>
            <person name="Perkins A.D."/>
            <person name="Sonstegard T.S."/>
            <person name="Schroeder S.G."/>
            <person name="Burgess S.C."/>
            <person name="Diehl S.V."/>
        </authorList>
    </citation>
    <scope>NUCLEOTIDE SEQUENCE [LARGE SCALE GENOMIC DNA]</scope>
    <source>
        <strain evidence="3 4">TFFH 294</strain>
    </source>
</reference>
<dbReference type="PANTHER" id="PTHR31977:SF1">
    <property type="entry name" value="UPF0696 PROTEIN C11ORF68"/>
    <property type="match status" value="1"/>
</dbReference>
<keyword evidence="4" id="KW-1185">Reference proteome</keyword>
<sequence length="535" mass="59886">MVRGFHSSVPDHPFMLNIQGKAKKTRKFAQVKRLLNPNDIRLKENQLKQKQKEEAEKEKAVRRIPQVASSLFLQHNDALVPPYRVLIDTNFINFSLQNKLELFCLVPVSAAYVEVNDFDLLGDAAGFGEEAAFTGRLDYLWGINPVCLRLEVHPAVNYKPSMVQDDGTKPWLWVEKSDKSTDHAKKDLAVEEATQLLKEMTEKIENIKNDDSIPVRANKKKGTKSKKEMREAVQSEATEKLKEISVRHDYVSGKWLIFAPSEKVDLVWSAIATSLVSGPLASTSADLTKVSTCPRIEIPNYSHVLCLYVPNVYDKDDMTEVYTINCTLQSFLNDRDRSCADHEGPASEARDEFNGRQIEFIHCNSKHASGIPSTKVWKNAALLPDAESKRLKDEFYAELNAAKNSDAVKVAAEKEASGMSAKPKPKLREKAEDNPFESDDERANTAAECKDEDKGQVVKTGGPTAARPSNKPGAQKKRKADDDVFESDDDAEEDQGRKVAVAALKSGSKTSKRARVVVHDEEDEDGRLRKKTSRR</sequence>
<dbReference type="RefSeq" id="XP_012178480.1">
    <property type="nucleotide sequence ID" value="XM_012323090.1"/>
</dbReference>
<dbReference type="SUPFAM" id="SSF55418">
    <property type="entry name" value="eIF4e-like"/>
    <property type="match status" value="1"/>
</dbReference>
<dbReference type="InterPro" id="IPR023398">
    <property type="entry name" value="TIF_eIF4e-like"/>
</dbReference>
<dbReference type="STRING" id="599839.J4HSY3"/>
<evidence type="ECO:0008006" key="5">
    <source>
        <dbReference type="Google" id="ProtNLM"/>
    </source>
</evidence>
<proteinExistence type="inferred from homology"/>
<comment type="similarity">
    <text evidence="1">Belongs to the UPF0696 family.</text>
</comment>
<dbReference type="GeneID" id="24094108"/>
<dbReference type="EMBL" id="HE796919">
    <property type="protein sequence ID" value="CCL99197.1"/>
    <property type="molecule type" value="Genomic_DNA"/>
</dbReference>
<dbReference type="Pfam" id="PF08939">
    <property type="entry name" value="Bles03"/>
    <property type="match status" value="1"/>
</dbReference>
<dbReference type="OrthoDB" id="10067381at2759"/>
<evidence type="ECO:0000256" key="1">
    <source>
        <dbReference type="ARBA" id="ARBA00010568"/>
    </source>
</evidence>
<dbReference type="AlphaFoldDB" id="J4HSY3"/>
<evidence type="ECO:0000256" key="2">
    <source>
        <dbReference type="SAM" id="MobiDB-lite"/>
    </source>
</evidence>
<evidence type="ECO:0000313" key="4">
    <source>
        <dbReference type="Proteomes" id="UP000006352"/>
    </source>
</evidence>
<accession>J4HSY3</accession>
<evidence type="ECO:0000313" key="3">
    <source>
        <dbReference type="EMBL" id="CCL99197.1"/>
    </source>
</evidence>
<organism evidence="3 4">
    <name type="scientific">Fibroporia radiculosa</name>
    <dbReference type="NCBI Taxonomy" id="599839"/>
    <lineage>
        <taxon>Eukaryota</taxon>
        <taxon>Fungi</taxon>
        <taxon>Dikarya</taxon>
        <taxon>Basidiomycota</taxon>
        <taxon>Agaricomycotina</taxon>
        <taxon>Agaricomycetes</taxon>
        <taxon>Polyporales</taxon>
        <taxon>Fibroporiaceae</taxon>
        <taxon>Fibroporia</taxon>
    </lineage>
</organism>
<dbReference type="HOGENOM" id="CLU_509026_0_0_1"/>
<dbReference type="Proteomes" id="UP000006352">
    <property type="component" value="Unassembled WGS sequence"/>
</dbReference>
<dbReference type="PANTHER" id="PTHR31977">
    <property type="entry name" value="UPF0696 PROTEIN C11ORF68"/>
    <property type="match status" value="1"/>
</dbReference>
<protein>
    <recommendedName>
        <fullName evidence="5">PIN domain-containing protein</fullName>
    </recommendedName>
</protein>
<name>J4HSY3_9APHY</name>
<feature type="region of interest" description="Disordered" evidence="2">
    <location>
        <begin position="413"/>
        <end position="535"/>
    </location>
</feature>